<dbReference type="Proteomes" id="UP000632774">
    <property type="component" value="Unassembled WGS sequence"/>
</dbReference>
<protein>
    <submittedName>
        <fullName evidence="3">SRPBCC domain-containing protein</fullName>
    </submittedName>
</protein>
<dbReference type="Pfam" id="PF08327">
    <property type="entry name" value="AHSA1"/>
    <property type="match status" value="1"/>
</dbReference>
<dbReference type="InterPro" id="IPR013538">
    <property type="entry name" value="ASHA1/2-like_C"/>
</dbReference>
<comment type="caution">
    <text evidence="3">The sequence shown here is derived from an EMBL/GenBank/DDBJ whole genome shotgun (WGS) entry which is preliminary data.</text>
</comment>
<keyword evidence="4" id="KW-1185">Reference proteome</keyword>
<evidence type="ECO:0000313" key="4">
    <source>
        <dbReference type="Proteomes" id="UP000632774"/>
    </source>
</evidence>
<dbReference type="Gene3D" id="3.30.530.20">
    <property type="match status" value="1"/>
</dbReference>
<dbReference type="RefSeq" id="WP_194105252.1">
    <property type="nucleotide sequence ID" value="NZ_JADFFM010000001.1"/>
</dbReference>
<dbReference type="EMBL" id="JADFFM010000001">
    <property type="protein sequence ID" value="MBE9665868.1"/>
    <property type="molecule type" value="Genomic_DNA"/>
</dbReference>
<name>A0ABR9XER5_9SPHI</name>
<gene>
    <name evidence="3" type="ORF">IRJ18_05810</name>
</gene>
<reference evidence="3 4" key="1">
    <citation type="submission" date="2020-10" db="EMBL/GenBank/DDBJ databases">
        <title>Mucilaginibacter mali sp. nov., isolated from rhizosphere soil of apple orchard.</title>
        <authorList>
            <person name="Lee J.-S."/>
            <person name="Kim H.S."/>
            <person name="Kim J.-S."/>
        </authorList>
    </citation>
    <scope>NUCLEOTIDE SEQUENCE [LARGE SCALE GENOMIC DNA]</scope>
    <source>
        <strain evidence="3 4">KCTC 23157</strain>
    </source>
</reference>
<dbReference type="CDD" id="cd07814">
    <property type="entry name" value="SRPBCC_CalC_Aha1-like"/>
    <property type="match status" value="1"/>
</dbReference>
<comment type="similarity">
    <text evidence="1">Belongs to the AHA1 family.</text>
</comment>
<dbReference type="InterPro" id="IPR023393">
    <property type="entry name" value="START-like_dom_sf"/>
</dbReference>
<evidence type="ECO:0000259" key="2">
    <source>
        <dbReference type="Pfam" id="PF08327"/>
    </source>
</evidence>
<feature type="domain" description="Activator of Hsp90 ATPase homologue 1/2-like C-terminal" evidence="2">
    <location>
        <begin position="13"/>
        <end position="135"/>
    </location>
</feature>
<evidence type="ECO:0000313" key="3">
    <source>
        <dbReference type="EMBL" id="MBE9665868.1"/>
    </source>
</evidence>
<organism evidence="3 4">
    <name type="scientific">Mucilaginibacter boryungensis</name>
    <dbReference type="NCBI Taxonomy" id="768480"/>
    <lineage>
        <taxon>Bacteria</taxon>
        <taxon>Pseudomonadati</taxon>
        <taxon>Bacteroidota</taxon>
        <taxon>Sphingobacteriia</taxon>
        <taxon>Sphingobacteriales</taxon>
        <taxon>Sphingobacteriaceae</taxon>
        <taxon>Mucilaginibacter</taxon>
    </lineage>
</organism>
<sequence>MERDIHIRWFLAHPPQKVWECLTDPTLLSQWLMKNDFKPIVGHKFNFHSKPIPKMGFDGTVYCEVLELVPSKKLAYSWKGGPKPGVIKLDTRVIWTLEAKNGGTELLLEQKGFKGFHNYLASIFMGSGWRNGIARRFKIVLNNYVQGIHTSENVPADC</sequence>
<dbReference type="SUPFAM" id="SSF55961">
    <property type="entry name" value="Bet v1-like"/>
    <property type="match status" value="1"/>
</dbReference>
<proteinExistence type="inferred from homology"/>
<accession>A0ABR9XER5</accession>
<evidence type="ECO:0000256" key="1">
    <source>
        <dbReference type="ARBA" id="ARBA00006817"/>
    </source>
</evidence>